<dbReference type="KEGG" id="tet:TTHERM_00310660"/>
<dbReference type="InterPro" id="IPR007471">
    <property type="entry name" value="N-end_Aminoacyl_Trfase_N"/>
</dbReference>
<dbReference type="GO" id="GO:0004057">
    <property type="term" value="F:arginyl-tRNA--protein transferase activity"/>
    <property type="evidence" value="ECO:0007669"/>
    <property type="project" value="UniProtKB-EC"/>
</dbReference>
<feature type="compositionally biased region" description="Basic and acidic residues" evidence="6">
    <location>
        <begin position="273"/>
        <end position="290"/>
    </location>
</feature>
<dbReference type="InParanoid" id="I7M967"/>
<reference evidence="10" key="1">
    <citation type="journal article" date="2006" name="PLoS Biol.">
        <title>Macronuclear genome sequence of the ciliate Tetrahymena thermophila, a model eukaryote.</title>
        <authorList>
            <person name="Eisen J.A."/>
            <person name="Coyne R.S."/>
            <person name="Wu M."/>
            <person name="Wu D."/>
            <person name="Thiagarajan M."/>
            <person name="Wortman J.R."/>
            <person name="Badger J.H."/>
            <person name="Ren Q."/>
            <person name="Amedeo P."/>
            <person name="Jones K.M."/>
            <person name="Tallon L.J."/>
            <person name="Delcher A.L."/>
            <person name="Salzberg S.L."/>
            <person name="Silva J.C."/>
            <person name="Haas B.J."/>
            <person name="Majoros W.H."/>
            <person name="Farzad M."/>
            <person name="Carlton J.M."/>
            <person name="Smith R.K. Jr."/>
            <person name="Garg J."/>
            <person name="Pearlman R.E."/>
            <person name="Karrer K.M."/>
            <person name="Sun L."/>
            <person name="Manning G."/>
            <person name="Elde N.C."/>
            <person name="Turkewitz A.P."/>
            <person name="Asai D.J."/>
            <person name="Wilkes D.E."/>
            <person name="Wang Y."/>
            <person name="Cai H."/>
            <person name="Collins K."/>
            <person name="Stewart B.A."/>
            <person name="Lee S.R."/>
            <person name="Wilamowska K."/>
            <person name="Weinberg Z."/>
            <person name="Ruzzo W.L."/>
            <person name="Wloga D."/>
            <person name="Gaertig J."/>
            <person name="Frankel J."/>
            <person name="Tsao C.-C."/>
            <person name="Gorovsky M.A."/>
            <person name="Keeling P.J."/>
            <person name="Waller R.F."/>
            <person name="Patron N.J."/>
            <person name="Cherry J.M."/>
            <person name="Stover N.A."/>
            <person name="Krieger C.J."/>
            <person name="del Toro C."/>
            <person name="Ryder H.F."/>
            <person name="Williamson S.C."/>
            <person name="Barbeau R.A."/>
            <person name="Hamilton E.P."/>
            <person name="Orias E."/>
        </authorList>
    </citation>
    <scope>NUCLEOTIDE SEQUENCE [LARGE SCALE GENOMIC DNA]</scope>
    <source>
        <strain evidence="10">SB210</strain>
    </source>
</reference>
<evidence type="ECO:0000313" key="10">
    <source>
        <dbReference type="Proteomes" id="UP000009168"/>
    </source>
</evidence>
<evidence type="ECO:0000256" key="2">
    <source>
        <dbReference type="ARBA" id="ARBA00012025"/>
    </source>
</evidence>
<keyword evidence="10" id="KW-1185">Reference proteome</keyword>
<dbReference type="STRING" id="312017.I7M967"/>
<keyword evidence="4" id="KW-0833">Ubl conjugation pathway</keyword>
<sequence length="650" mass="76482">MDQSKEFPINVAYMHGSDRGHSCGYCKNKTGSFTYGFDTTQMKPEVYKSLMDCGWRRCGSYFYKPDLFKSCCKSYTIRMNATQFQIKKSQKKVMKKWNKFIYSKNPISSDTKMQEEKKSQPKDQEKDNKMNKSQEKIQKIVNYSVQDEQQVELREQMISLAQGCEVSKSLIIKELNNPQIQIAQVSFIKKEILDVFKILPSRCPKKGTYFTNYFMLFFAKNKEALQGTKPNFFIESCQEVLKPLFERFIKDFLYEIDLNGQINFFERNPSYQKSKDQTEQQIEEKNEANNEKPQSSEQKVEDKSNKSIQNTNNTMQVVSQEENNMEIENKSINTSFSKGTVKAIDFVKKGKQNNKHEESFKDDKVKKEQEEEEGFDQFHWDTDKFTSTEIKKGRLTIKVQLAKCDQQNFSMYQKYCNEIHEKAKESMDGFKGFLCEKTISFNMKTSEINKDYKLMLGCFHMNYFLDNEFIAVGVVDLFEDNLSSVYFYYDPKYQNYSLGVVGAIYEIEYVQQLSKFFPKFQYYYLGFYIQDCQKMVYKGDYGPAELLCPRTYKWYPLDEKIRKFIESKPKDPSLAPPQEQIDAKMSHTTNLKTLQKFVEEKTRTALQGQIIPSKQFFSFFNQNLKNTFFAVASVIDQNLYPTLLFNFSQS</sequence>
<dbReference type="Pfam" id="PF04376">
    <property type="entry name" value="ATE_N"/>
    <property type="match status" value="1"/>
</dbReference>
<feature type="region of interest" description="Disordered" evidence="6">
    <location>
        <begin position="269"/>
        <end position="316"/>
    </location>
</feature>
<evidence type="ECO:0000256" key="1">
    <source>
        <dbReference type="ARBA" id="ARBA00009991"/>
    </source>
</evidence>
<dbReference type="GO" id="GO:0005737">
    <property type="term" value="C:cytoplasm"/>
    <property type="evidence" value="ECO:0007669"/>
    <property type="project" value="TreeGrafter"/>
</dbReference>
<evidence type="ECO:0000313" key="9">
    <source>
        <dbReference type="EMBL" id="EAS00892.1"/>
    </source>
</evidence>
<dbReference type="RefSeq" id="XP_001021138.1">
    <property type="nucleotide sequence ID" value="XM_001021138.3"/>
</dbReference>
<dbReference type="eggNOG" id="KOG1193">
    <property type="taxonomic scope" value="Eukaryota"/>
</dbReference>
<dbReference type="SUPFAM" id="SSF55729">
    <property type="entry name" value="Acyl-CoA N-acyltransferases (Nat)"/>
    <property type="match status" value="1"/>
</dbReference>
<protein>
    <recommendedName>
        <fullName evidence="2">arginyltransferase</fullName>
        <ecNumber evidence="2">2.3.2.8</ecNumber>
    </recommendedName>
</protein>
<feature type="domain" description="N-end aminoacyl transferase N-terminal" evidence="7">
    <location>
        <begin position="21"/>
        <end position="92"/>
    </location>
</feature>
<feature type="region of interest" description="Disordered" evidence="6">
    <location>
        <begin position="109"/>
        <end position="133"/>
    </location>
</feature>
<feature type="domain" description="N-end rule aminoacyl transferase C-terminal" evidence="8">
    <location>
        <begin position="408"/>
        <end position="548"/>
    </location>
</feature>
<dbReference type="InterPro" id="IPR016181">
    <property type="entry name" value="Acyl_CoA_acyltransferase"/>
</dbReference>
<dbReference type="PIRSF" id="PIRSF037207">
    <property type="entry name" value="ATE1_euk"/>
    <property type="match status" value="1"/>
</dbReference>
<dbReference type="AlphaFoldDB" id="I7M967"/>
<dbReference type="InterPro" id="IPR007472">
    <property type="entry name" value="N-end_Aminoacyl_Trfase_C"/>
</dbReference>
<dbReference type="GeneID" id="7840977"/>
<dbReference type="Pfam" id="PF04377">
    <property type="entry name" value="ATE_C"/>
    <property type="match status" value="1"/>
</dbReference>
<evidence type="ECO:0000256" key="3">
    <source>
        <dbReference type="ARBA" id="ARBA00022679"/>
    </source>
</evidence>
<dbReference type="EC" id="2.3.2.8" evidence="2"/>
<evidence type="ECO:0000256" key="6">
    <source>
        <dbReference type="SAM" id="MobiDB-lite"/>
    </source>
</evidence>
<dbReference type="PANTHER" id="PTHR21367:SF1">
    <property type="entry name" value="ARGINYL-TRNA--PROTEIN TRANSFERASE 1"/>
    <property type="match status" value="1"/>
</dbReference>
<evidence type="ECO:0000259" key="7">
    <source>
        <dbReference type="Pfam" id="PF04376"/>
    </source>
</evidence>
<dbReference type="EMBL" id="GG662608">
    <property type="protein sequence ID" value="EAS00892.1"/>
    <property type="molecule type" value="Genomic_DNA"/>
</dbReference>
<dbReference type="OMA" id="NTNKMSY"/>
<dbReference type="Proteomes" id="UP000009168">
    <property type="component" value="Unassembled WGS sequence"/>
</dbReference>
<dbReference type="HOGENOM" id="CLU_470511_0_0_1"/>
<keyword evidence="5" id="KW-0012">Acyltransferase</keyword>
<organism evidence="9 10">
    <name type="scientific">Tetrahymena thermophila (strain SB210)</name>
    <dbReference type="NCBI Taxonomy" id="312017"/>
    <lineage>
        <taxon>Eukaryota</taxon>
        <taxon>Sar</taxon>
        <taxon>Alveolata</taxon>
        <taxon>Ciliophora</taxon>
        <taxon>Intramacronucleata</taxon>
        <taxon>Oligohymenophorea</taxon>
        <taxon>Hymenostomatida</taxon>
        <taxon>Tetrahymenina</taxon>
        <taxon>Tetrahymenidae</taxon>
        <taxon>Tetrahymena</taxon>
    </lineage>
</organism>
<accession>I7M967</accession>
<dbReference type="InterPro" id="IPR030700">
    <property type="entry name" value="N-end_Aminoacyl_Trfase"/>
</dbReference>
<feature type="compositionally biased region" description="Basic and acidic residues" evidence="6">
    <location>
        <begin position="112"/>
        <end position="133"/>
    </location>
</feature>
<gene>
    <name evidence="9" type="ORF">TTHERM_00310660</name>
</gene>
<comment type="similarity">
    <text evidence="1">Belongs to the R-transferase family.</text>
</comment>
<dbReference type="OrthoDB" id="293785at2759"/>
<feature type="compositionally biased region" description="Polar residues" evidence="6">
    <location>
        <begin position="306"/>
        <end position="316"/>
    </location>
</feature>
<dbReference type="InterPro" id="IPR017137">
    <property type="entry name" value="Arg-tRNA-P_Trfase_1_euk"/>
</dbReference>
<dbReference type="PANTHER" id="PTHR21367">
    <property type="entry name" value="ARGININE-TRNA-PROTEIN TRANSFERASE 1"/>
    <property type="match status" value="1"/>
</dbReference>
<evidence type="ECO:0000256" key="5">
    <source>
        <dbReference type="ARBA" id="ARBA00023315"/>
    </source>
</evidence>
<evidence type="ECO:0000256" key="4">
    <source>
        <dbReference type="ARBA" id="ARBA00022786"/>
    </source>
</evidence>
<evidence type="ECO:0000259" key="8">
    <source>
        <dbReference type="Pfam" id="PF04377"/>
    </source>
</evidence>
<keyword evidence="3 9" id="KW-0808">Transferase</keyword>
<name>I7M967_TETTS</name>
<proteinExistence type="inferred from homology"/>